<name>A0AC60PQ84_IXOPE</name>
<accession>A0AC60PQ84</accession>
<evidence type="ECO:0000313" key="1">
    <source>
        <dbReference type="EMBL" id="KAG0423115.1"/>
    </source>
</evidence>
<reference evidence="1 2" key="1">
    <citation type="journal article" date="2020" name="Cell">
        <title>Large-Scale Comparative Analyses of Tick Genomes Elucidate Their Genetic Diversity and Vector Capacities.</title>
        <authorList>
            <consortium name="Tick Genome and Microbiome Consortium (TIGMIC)"/>
            <person name="Jia N."/>
            <person name="Wang J."/>
            <person name="Shi W."/>
            <person name="Du L."/>
            <person name="Sun Y."/>
            <person name="Zhan W."/>
            <person name="Jiang J.F."/>
            <person name="Wang Q."/>
            <person name="Zhang B."/>
            <person name="Ji P."/>
            <person name="Bell-Sakyi L."/>
            <person name="Cui X.M."/>
            <person name="Yuan T.T."/>
            <person name="Jiang B.G."/>
            <person name="Yang W.F."/>
            <person name="Lam T.T."/>
            <person name="Chang Q.C."/>
            <person name="Ding S.J."/>
            <person name="Wang X.J."/>
            <person name="Zhu J.G."/>
            <person name="Ruan X.D."/>
            <person name="Zhao L."/>
            <person name="Wei J.T."/>
            <person name="Ye R.Z."/>
            <person name="Que T.C."/>
            <person name="Du C.H."/>
            <person name="Zhou Y.H."/>
            <person name="Cheng J.X."/>
            <person name="Dai P.F."/>
            <person name="Guo W.B."/>
            <person name="Han X.H."/>
            <person name="Huang E.J."/>
            <person name="Li L.F."/>
            <person name="Wei W."/>
            <person name="Gao Y.C."/>
            <person name="Liu J.Z."/>
            <person name="Shao H.Z."/>
            <person name="Wang X."/>
            <person name="Wang C.C."/>
            <person name="Yang T.C."/>
            <person name="Huo Q.B."/>
            <person name="Li W."/>
            <person name="Chen H.Y."/>
            <person name="Chen S.E."/>
            <person name="Zhou L.G."/>
            <person name="Ni X.B."/>
            <person name="Tian J.H."/>
            <person name="Sheng Y."/>
            <person name="Liu T."/>
            <person name="Pan Y.S."/>
            <person name="Xia L.Y."/>
            <person name="Li J."/>
            <person name="Zhao F."/>
            <person name="Cao W.C."/>
        </authorList>
    </citation>
    <scope>NUCLEOTIDE SEQUENCE [LARGE SCALE GENOMIC DNA]</scope>
    <source>
        <strain evidence="1">Iper-2018</strain>
    </source>
</reference>
<protein>
    <submittedName>
        <fullName evidence="1">Uncharacterized protein</fullName>
    </submittedName>
</protein>
<sequence length="752" mass="83339">MPSTTCSAVGCSNNPLRNPEVLFHKFPTDRKLEKVWVNAVRRVDFGKPWTPTPRSKLCSDHFSPESYERNLRVLVACGLSAKGSRLKKDAVPSLFAHRPPAVPAQAAYIKRRRIETVSRALESGSSAAACASPGNQGNVSAQSAEDAMDPESMADAAGPDAVGPDAVETSLDARSCISAQESGVALAMSSVNYVCMACQERKGQPLRPASFDKGPSNLPGASSDSECSSDDDDDVPEDDGLDSSYSPDEDACSDEDSSDEPDSYVPVEPVDDLVLEPKFIVTLSRLLQLLTICLQCLSPATVKLTRCGSLLRAAVSCASGHHYIWENQPKIKSRHALNLLLCGAIAFSGASPTCVLRLLSSIGIAVVQKSQYFDMQKKFLHPAAVKVWRAEQALVVRGGRADSPGYSAKYGTYSLMEMNINRIIHFEIVQSTEVKSSSHMEKEGLKRSLDNMINQGLTIGMLVTDRHIGVKAMMKSDYSDTRHRFDAWHLAKGKDALPYWEMSKGKNKILLSWLKSIRSHVYWCAQTSGDNGDLVLAKWTSLLRHMSNVHEHPNALYPACSHGDMTHRWWLQEGKFSFYICVSFTFTDTLLITWSEPYVALHKIVMAPHLIKDIPRLSGGCQTYNLEAFHSLLIHFTPKSFHFGYAAMVARTCMAVLHYNANADREQAKTLDNKLRFSLRYPKARKGNWSVRGVPKPPSYDYVKQLLECSLALAEEPVNVEDHPRRPSLCSTAEERPQKEAAVRDHVSRFRR</sequence>
<dbReference type="EMBL" id="JABSTQ010010143">
    <property type="protein sequence ID" value="KAG0423115.1"/>
    <property type="molecule type" value="Genomic_DNA"/>
</dbReference>
<evidence type="ECO:0000313" key="2">
    <source>
        <dbReference type="Proteomes" id="UP000805193"/>
    </source>
</evidence>
<gene>
    <name evidence="1" type="ORF">HPB47_001081</name>
</gene>
<comment type="caution">
    <text evidence="1">The sequence shown here is derived from an EMBL/GenBank/DDBJ whole genome shotgun (WGS) entry which is preliminary data.</text>
</comment>
<proteinExistence type="predicted"/>
<keyword evidence="2" id="KW-1185">Reference proteome</keyword>
<dbReference type="Proteomes" id="UP000805193">
    <property type="component" value="Unassembled WGS sequence"/>
</dbReference>
<organism evidence="1 2">
    <name type="scientific">Ixodes persulcatus</name>
    <name type="common">Taiga tick</name>
    <dbReference type="NCBI Taxonomy" id="34615"/>
    <lineage>
        <taxon>Eukaryota</taxon>
        <taxon>Metazoa</taxon>
        <taxon>Ecdysozoa</taxon>
        <taxon>Arthropoda</taxon>
        <taxon>Chelicerata</taxon>
        <taxon>Arachnida</taxon>
        <taxon>Acari</taxon>
        <taxon>Parasitiformes</taxon>
        <taxon>Ixodida</taxon>
        <taxon>Ixodoidea</taxon>
        <taxon>Ixodidae</taxon>
        <taxon>Ixodinae</taxon>
        <taxon>Ixodes</taxon>
    </lineage>
</organism>